<proteinExistence type="predicted"/>
<evidence type="ECO:0000313" key="3">
    <source>
        <dbReference type="Proteomes" id="UP000570517"/>
    </source>
</evidence>
<comment type="caution">
    <text evidence="2">The sequence shown here is derived from an EMBL/GenBank/DDBJ whole genome shotgun (WGS) entry which is preliminary data.</text>
</comment>
<dbReference type="RefSeq" id="WP_178357549.1">
    <property type="nucleotide sequence ID" value="NZ_JABFYL010000012.1"/>
</dbReference>
<reference evidence="2 3" key="1">
    <citation type="submission" date="2020-05" db="EMBL/GenBank/DDBJ databases">
        <title>Draft genome sequence of Mycobacterium hippocampi DL, isolated from European seabass, Dicentrarchus labrax, reared in fish farms.</title>
        <authorList>
            <person name="Stathopoulou P."/>
            <person name="Asimakis E."/>
            <person name="Tzokas K."/>
            <person name="Batargias C."/>
            <person name="Tsiamis G."/>
        </authorList>
    </citation>
    <scope>NUCLEOTIDE SEQUENCE [LARGE SCALE GENOMIC DNA]</scope>
    <source>
        <strain evidence="2 3">DL</strain>
    </source>
</reference>
<feature type="domain" description="CHAT" evidence="1">
    <location>
        <begin position="84"/>
        <end position="431"/>
    </location>
</feature>
<evidence type="ECO:0000259" key="1">
    <source>
        <dbReference type="Pfam" id="PF12770"/>
    </source>
</evidence>
<evidence type="ECO:0000313" key="2">
    <source>
        <dbReference type="EMBL" id="NVN49155.1"/>
    </source>
</evidence>
<dbReference type="AlphaFoldDB" id="A0A850PP32"/>
<gene>
    <name evidence="2" type="ORF">HLY00_2039</name>
</gene>
<dbReference type="Proteomes" id="UP000570517">
    <property type="component" value="Unassembled WGS sequence"/>
</dbReference>
<organism evidence="2 3">
    <name type="scientific">Mycolicibacterium hippocampi</name>
    <dbReference type="NCBI Taxonomy" id="659824"/>
    <lineage>
        <taxon>Bacteria</taxon>
        <taxon>Bacillati</taxon>
        <taxon>Actinomycetota</taxon>
        <taxon>Actinomycetes</taxon>
        <taxon>Mycobacteriales</taxon>
        <taxon>Mycobacteriaceae</taxon>
        <taxon>Mycolicibacterium</taxon>
    </lineage>
</organism>
<dbReference type="EMBL" id="JABFYL010000012">
    <property type="protein sequence ID" value="NVN49155.1"/>
    <property type="molecule type" value="Genomic_DNA"/>
</dbReference>
<dbReference type="InterPro" id="IPR024983">
    <property type="entry name" value="CHAT_dom"/>
</dbReference>
<accession>A0A850PP32</accession>
<protein>
    <recommendedName>
        <fullName evidence="1">CHAT domain-containing protein</fullName>
    </recommendedName>
</protein>
<keyword evidence="3" id="KW-1185">Reference proteome</keyword>
<dbReference type="Pfam" id="PF12770">
    <property type="entry name" value="CHAT"/>
    <property type="match status" value="1"/>
</dbReference>
<sequence length="446" mass="48505">MTTVDMRLDVLVRAADAGDTYIAWRWLDALDDPRATRLDAATVDAAIAELDSALIASLSDDESALQAASRAMGDGAFTSLDREQQLAKTLADAVIPPRLVDDILAKIEDGVRPRLRLTPSPRLARVPWEVLRVGDGDQRLLDIVDIVYDPPATVRAERSTPARQWSDHRGLPGVFVIDPRTPGDPDSLPVVSPTTNASDAIRKQIADYVETGGALAAESRRWQGGQTFTRSWLSKALNETPRSRLFYYGHVSAEPDEPGSAALHLSDETTESWGMARPIGAHLPLSALDLLLGTTTAGADEYARYPHAKSPAGHDIWPMPSRVAVIACEGGADYRSRETFGLVIAMLNAGAELVTTTRWTLPTDLAFWHFHDDVARRGVHPTTDLALTVDRAQTLDDPVGELLTWQRGQLNSWRDSGGAIDFSPLVWASLTNTWGPDATVIEQPSG</sequence>
<name>A0A850PP32_9MYCO</name>